<organism evidence="6 7">
    <name type="scientific">Triparma laevis f. inornata</name>
    <dbReference type="NCBI Taxonomy" id="1714386"/>
    <lineage>
        <taxon>Eukaryota</taxon>
        <taxon>Sar</taxon>
        <taxon>Stramenopiles</taxon>
        <taxon>Ochrophyta</taxon>
        <taxon>Bolidophyceae</taxon>
        <taxon>Parmales</taxon>
        <taxon>Triparmaceae</taxon>
        <taxon>Triparma</taxon>
    </lineage>
</organism>
<dbReference type="PROSITE" id="PS01360">
    <property type="entry name" value="ZF_MYND_1"/>
    <property type="match status" value="1"/>
</dbReference>
<sequence>MLDAPKPSYLLRTACSNLQNFKLLDALIHILRGPMDETANTVVLVIHNLSLTYEKRKRLQTAAAARVSKKAYMKFKGKVTEGTVASMGLVEGSVMAMIDKPKARGLNPDLEAMMERCNVEAHWAGQGQTSPAGFRNPNVNWGVSKMVEHGKKGDRPCSFCAHPNAKTVCSTCSQTRYCDQMCQLQHWKRGGHKKECKKVEKDAWKYGVVGGGGGLVGGGGA</sequence>
<evidence type="ECO:0000313" key="6">
    <source>
        <dbReference type="EMBL" id="GMH55170.1"/>
    </source>
</evidence>
<proteinExistence type="predicted"/>
<dbReference type="InterPro" id="IPR002893">
    <property type="entry name" value="Znf_MYND"/>
</dbReference>
<gene>
    <name evidence="6" type="ORF">TL16_g01836</name>
</gene>
<accession>A0A9W6ZRG4</accession>
<dbReference type="EMBL" id="BLQM01000043">
    <property type="protein sequence ID" value="GMH55170.1"/>
    <property type="molecule type" value="Genomic_DNA"/>
</dbReference>
<name>A0A9W6ZRG4_9STRA</name>
<keyword evidence="2 4" id="KW-0863">Zinc-finger</keyword>
<dbReference type="Pfam" id="PF01753">
    <property type="entry name" value="zf-MYND"/>
    <property type="match status" value="1"/>
</dbReference>
<dbReference type="Proteomes" id="UP001162640">
    <property type="component" value="Unassembled WGS sequence"/>
</dbReference>
<dbReference type="PROSITE" id="PS50865">
    <property type="entry name" value="ZF_MYND_2"/>
    <property type="match status" value="1"/>
</dbReference>
<evidence type="ECO:0000259" key="5">
    <source>
        <dbReference type="PROSITE" id="PS50865"/>
    </source>
</evidence>
<evidence type="ECO:0000256" key="1">
    <source>
        <dbReference type="ARBA" id="ARBA00022723"/>
    </source>
</evidence>
<keyword evidence="3" id="KW-0862">Zinc</keyword>
<evidence type="ECO:0000313" key="7">
    <source>
        <dbReference type="Proteomes" id="UP001162640"/>
    </source>
</evidence>
<feature type="domain" description="MYND-type" evidence="5">
    <location>
        <begin position="157"/>
        <end position="196"/>
    </location>
</feature>
<reference evidence="7" key="1">
    <citation type="journal article" date="2023" name="Commun. Biol.">
        <title>Genome analysis of Parmales, the sister group of diatoms, reveals the evolutionary specialization of diatoms from phago-mixotrophs to photoautotrophs.</title>
        <authorList>
            <person name="Ban H."/>
            <person name="Sato S."/>
            <person name="Yoshikawa S."/>
            <person name="Yamada K."/>
            <person name="Nakamura Y."/>
            <person name="Ichinomiya M."/>
            <person name="Sato N."/>
            <person name="Blanc-Mathieu R."/>
            <person name="Endo H."/>
            <person name="Kuwata A."/>
            <person name="Ogata H."/>
        </authorList>
    </citation>
    <scope>NUCLEOTIDE SEQUENCE [LARGE SCALE GENOMIC DNA]</scope>
</reference>
<dbReference type="Gene3D" id="6.10.140.2220">
    <property type="match status" value="1"/>
</dbReference>
<keyword evidence="1" id="KW-0479">Metal-binding</keyword>
<comment type="caution">
    <text evidence="6">The sequence shown here is derived from an EMBL/GenBank/DDBJ whole genome shotgun (WGS) entry which is preliminary data.</text>
</comment>
<evidence type="ECO:0000256" key="2">
    <source>
        <dbReference type="ARBA" id="ARBA00022771"/>
    </source>
</evidence>
<dbReference type="GO" id="GO:0008270">
    <property type="term" value="F:zinc ion binding"/>
    <property type="evidence" value="ECO:0007669"/>
    <property type="project" value="UniProtKB-KW"/>
</dbReference>
<evidence type="ECO:0000256" key="3">
    <source>
        <dbReference type="ARBA" id="ARBA00022833"/>
    </source>
</evidence>
<dbReference type="AlphaFoldDB" id="A0A9W6ZRG4"/>
<evidence type="ECO:0000256" key="4">
    <source>
        <dbReference type="PROSITE-ProRule" id="PRU00134"/>
    </source>
</evidence>
<protein>
    <recommendedName>
        <fullName evidence="5">MYND-type domain-containing protein</fullName>
    </recommendedName>
</protein>
<dbReference type="SUPFAM" id="SSF144232">
    <property type="entry name" value="HIT/MYND zinc finger-like"/>
    <property type="match status" value="1"/>
</dbReference>